<organism evidence="2 3">
    <name type="scientific">Ascobolus immersus RN42</name>
    <dbReference type="NCBI Taxonomy" id="1160509"/>
    <lineage>
        <taxon>Eukaryota</taxon>
        <taxon>Fungi</taxon>
        <taxon>Dikarya</taxon>
        <taxon>Ascomycota</taxon>
        <taxon>Pezizomycotina</taxon>
        <taxon>Pezizomycetes</taxon>
        <taxon>Pezizales</taxon>
        <taxon>Ascobolaceae</taxon>
        <taxon>Ascobolus</taxon>
    </lineage>
</organism>
<accession>A0A3N4HFT7</accession>
<feature type="compositionally biased region" description="Basic and acidic residues" evidence="1">
    <location>
        <begin position="105"/>
        <end position="119"/>
    </location>
</feature>
<reference evidence="2 3" key="1">
    <citation type="journal article" date="2018" name="Nat. Ecol. Evol.">
        <title>Pezizomycetes genomes reveal the molecular basis of ectomycorrhizal truffle lifestyle.</title>
        <authorList>
            <person name="Murat C."/>
            <person name="Payen T."/>
            <person name="Noel B."/>
            <person name="Kuo A."/>
            <person name="Morin E."/>
            <person name="Chen J."/>
            <person name="Kohler A."/>
            <person name="Krizsan K."/>
            <person name="Balestrini R."/>
            <person name="Da Silva C."/>
            <person name="Montanini B."/>
            <person name="Hainaut M."/>
            <person name="Levati E."/>
            <person name="Barry K.W."/>
            <person name="Belfiori B."/>
            <person name="Cichocki N."/>
            <person name="Clum A."/>
            <person name="Dockter R.B."/>
            <person name="Fauchery L."/>
            <person name="Guy J."/>
            <person name="Iotti M."/>
            <person name="Le Tacon F."/>
            <person name="Lindquist E.A."/>
            <person name="Lipzen A."/>
            <person name="Malagnac F."/>
            <person name="Mello A."/>
            <person name="Molinier V."/>
            <person name="Miyauchi S."/>
            <person name="Poulain J."/>
            <person name="Riccioni C."/>
            <person name="Rubini A."/>
            <person name="Sitrit Y."/>
            <person name="Splivallo R."/>
            <person name="Traeger S."/>
            <person name="Wang M."/>
            <person name="Zifcakova L."/>
            <person name="Wipf D."/>
            <person name="Zambonelli A."/>
            <person name="Paolocci F."/>
            <person name="Nowrousian M."/>
            <person name="Ottonello S."/>
            <person name="Baldrian P."/>
            <person name="Spatafora J.W."/>
            <person name="Henrissat B."/>
            <person name="Nagy L.G."/>
            <person name="Aury J.M."/>
            <person name="Wincker P."/>
            <person name="Grigoriev I.V."/>
            <person name="Bonfante P."/>
            <person name="Martin F.M."/>
        </authorList>
    </citation>
    <scope>NUCLEOTIDE SEQUENCE [LARGE SCALE GENOMIC DNA]</scope>
    <source>
        <strain evidence="2 3">RN42</strain>
    </source>
</reference>
<feature type="compositionally biased region" description="Basic and acidic residues" evidence="1">
    <location>
        <begin position="162"/>
        <end position="174"/>
    </location>
</feature>
<feature type="region of interest" description="Disordered" evidence="1">
    <location>
        <begin position="1"/>
        <end position="196"/>
    </location>
</feature>
<dbReference type="Proteomes" id="UP000275078">
    <property type="component" value="Unassembled WGS sequence"/>
</dbReference>
<proteinExistence type="predicted"/>
<protein>
    <submittedName>
        <fullName evidence="2">Uncharacterized protein</fullName>
    </submittedName>
</protein>
<evidence type="ECO:0000313" key="2">
    <source>
        <dbReference type="EMBL" id="RPA73002.1"/>
    </source>
</evidence>
<feature type="compositionally biased region" description="Basic and acidic residues" evidence="1">
    <location>
        <begin position="187"/>
        <end position="196"/>
    </location>
</feature>
<evidence type="ECO:0000256" key="1">
    <source>
        <dbReference type="SAM" id="MobiDB-lite"/>
    </source>
</evidence>
<sequence>MNINLPPSPSSPPLRSHSPQLQQPSRLRASLPNNNHGIILRVKQQYPQFEFASPPNETTGSTAVQGRKPTTTQCEEGGRRRYGTVRGRRPTTARHSASEEADNAGTREETDNAGTREETDNAGTSEDVDNAVRGRMPMTEYERGRRRQPGVQGRTTPTTRSTRVDDADNLEYKRQVQGRAMPTTWSTREDANYATQ</sequence>
<dbReference type="AlphaFoldDB" id="A0A3N4HFT7"/>
<name>A0A3N4HFT7_ASCIM</name>
<feature type="compositionally biased region" description="Pro residues" evidence="1">
    <location>
        <begin position="1"/>
        <end position="12"/>
    </location>
</feature>
<evidence type="ECO:0000313" key="3">
    <source>
        <dbReference type="Proteomes" id="UP000275078"/>
    </source>
</evidence>
<keyword evidence="3" id="KW-1185">Reference proteome</keyword>
<feature type="compositionally biased region" description="Polar residues" evidence="1">
    <location>
        <begin position="55"/>
        <end position="74"/>
    </location>
</feature>
<dbReference type="EMBL" id="ML119837">
    <property type="protein sequence ID" value="RPA73002.1"/>
    <property type="molecule type" value="Genomic_DNA"/>
</dbReference>
<feature type="compositionally biased region" description="Low complexity" evidence="1">
    <location>
        <begin position="13"/>
        <end position="27"/>
    </location>
</feature>
<feature type="compositionally biased region" description="Basic residues" evidence="1">
    <location>
        <begin position="80"/>
        <end position="92"/>
    </location>
</feature>
<gene>
    <name evidence="2" type="ORF">BJ508DRAFT_314215</name>
</gene>